<evidence type="ECO:0000256" key="2">
    <source>
        <dbReference type="SAM" id="Phobius"/>
    </source>
</evidence>
<feature type="transmembrane region" description="Helical" evidence="2">
    <location>
        <begin position="261"/>
        <end position="283"/>
    </location>
</feature>
<keyword evidence="2" id="KW-1133">Transmembrane helix</keyword>
<proteinExistence type="predicted"/>
<comment type="caution">
    <text evidence="3">The sequence shown here is derived from an EMBL/GenBank/DDBJ whole genome shotgun (WGS) entry which is preliminary data.</text>
</comment>
<dbReference type="AlphaFoldDB" id="A0A550CES5"/>
<evidence type="ECO:0000313" key="3">
    <source>
        <dbReference type="EMBL" id="TRM63176.1"/>
    </source>
</evidence>
<organism evidence="3 4">
    <name type="scientific">Schizophyllum amplum</name>
    <dbReference type="NCBI Taxonomy" id="97359"/>
    <lineage>
        <taxon>Eukaryota</taxon>
        <taxon>Fungi</taxon>
        <taxon>Dikarya</taxon>
        <taxon>Basidiomycota</taxon>
        <taxon>Agaricomycotina</taxon>
        <taxon>Agaricomycetes</taxon>
        <taxon>Agaricomycetidae</taxon>
        <taxon>Agaricales</taxon>
        <taxon>Schizophyllaceae</taxon>
        <taxon>Schizophyllum</taxon>
    </lineage>
</organism>
<reference evidence="3 4" key="1">
    <citation type="journal article" date="2019" name="New Phytol.">
        <title>Comparative genomics reveals unique wood-decay strategies and fruiting body development in the Schizophyllaceae.</title>
        <authorList>
            <person name="Almasi E."/>
            <person name="Sahu N."/>
            <person name="Krizsan K."/>
            <person name="Balint B."/>
            <person name="Kovacs G.M."/>
            <person name="Kiss B."/>
            <person name="Cseklye J."/>
            <person name="Drula E."/>
            <person name="Henrissat B."/>
            <person name="Nagy I."/>
            <person name="Chovatia M."/>
            <person name="Adam C."/>
            <person name="LaButti K."/>
            <person name="Lipzen A."/>
            <person name="Riley R."/>
            <person name="Grigoriev I.V."/>
            <person name="Nagy L.G."/>
        </authorList>
    </citation>
    <scope>NUCLEOTIDE SEQUENCE [LARGE SCALE GENOMIC DNA]</scope>
    <source>
        <strain evidence="3 4">NL-1724</strain>
    </source>
</reference>
<accession>A0A550CES5</accession>
<dbReference type="Proteomes" id="UP000320762">
    <property type="component" value="Unassembled WGS sequence"/>
</dbReference>
<keyword evidence="2" id="KW-0472">Membrane</keyword>
<gene>
    <name evidence="3" type="ORF">BD626DRAFT_34184</name>
</gene>
<dbReference type="EMBL" id="VDMD01000010">
    <property type="protein sequence ID" value="TRM63176.1"/>
    <property type="molecule type" value="Genomic_DNA"/>
</dbReference>
<protein>
    <submittedName>
        <fullName evidence="3">Uncharacterized protein</fullName>
    </submittedName>
</protein>
<sequence>MINLFSSSAVSWPHAPDNSVMFAYLILRAAQSYDQSWMFDFYTEDSILNQFSVYEQCETMHVKWSRSSATGPSATAPYLFQIYTTLYPYPFVIDVGDGPEFNWEIPFPPSTQFQICMFDANGYTGGCQSVVSVVPSTKDELSSTCSNDTLTFPDGPLDVDAYDSLGPLSWTGWPAQCTDLQLTPKSGTPPYTLTVALPLHPPYNATLEDMSSFNWTVALTWTMGFFVSIADSDHNMWSIGMLHSGQGSAWCMGENNVGVSAGAAAGAGVGGLVLGAIVVALLVRCGWRSKEAPSEADLFTGIEFPEPMLMAEGGISNVYVVHHDGGAAPVTVYNGANAHVLELPPQYASERGEPPDGRLRLVTQAEEGESAGRAVNWNETLQAPRRPTEARKPSRSRARKLKLSNGEANQALFQVCSQDLNVLTISAFIQ</sequence>
<keyword evidence="4" id="KW-1185">Reference proteome</keyword>
<name>A0A550CES5_9AGAR</name>
<dbReference type="OrthoDB" id="2563021at2759"/>
<evidence type="ECO:0000256" key="1">
    <source>
        <dbReference type="SAM" id="MobiDB-lite"/>
    </source>
</evidence>
<keyword evidence="2" id="KW-0812">Transmembrane</keyword>
<evidence type="ECO:0000313" key="4">
    <source>
        <dbReference type="Proteomes" id="UP000320762"/>
    </source>
</evidence>
<feature type="region of interest" description="Disordered" evidence="1">
    <location>
        <begin position="369"/>
        <end position="401"/>
    </location>
</feature>